<organism evidence="1 2">
    <name type="scientific">Malus domestica</name>
    <name type="common">Apple</name>
    <name type="synonym">Pyrus malus</name>
    <dbReference type="NCBI Taxonomy" id="3750"/>
    <lineage>
        <taxon>Eukaryota</taxon>
        <taxon>Viridiplantae</taxon>
        <taxon>Streptophyta</taxon>
        <taxon>Embryophyta</taxon>
        <taxon>Tracheophyta</taxon>
        <taxon>Spermatophyta</taxon>
        <taxon>Magnoliopsida</taxon>
        <taxon>eudicotyledons</taxon>
        <taxon>Gunneridae</taxon>
        <taxon>Pentapetalae</taxon>
        <taxon>rosids</taxon>
        <taxon>fabids</taxon>
        <taxon>Rosales</taxon>
        <taxon>Rosaceae</taxon>
        <taxon>Amygdaloideae</taxon>
        <taxon>Maleae</taxon>
        <taxon>Malus</taxon>
    </lineage>
</organism>
<protein>
    <submittedName>
        <fullName evidence="1">Uncharacterized protein</fullName>
    </submittedName>
</protein>
<reference evidence="1 2" key="1">
    <citation type="submission" date="2018-10" db="EMBL/GenBank/DDBJ databases">
        <title>A high-quality apple genome assembly.</title>
        <authorList>
            <person name="Hu J."/>
        </authorList>
    </citation>
    <scope>NUCLEOTIDE SEQUENCE [LARGE SCALE GENOMIC DNA]</scope>
    <source>
        <strain evidence="2">cv. HFTH1</strain>
        <tissue evidence="1">Young leaf</tissue>
    </source>
</reference>
<sequence length="170" mass="18599">MFILTLIRGCNFRGIIWNCSVGACQILQVWHFRFTWRHRQSLSLTHQSRYHPRQLFEGLRATPPLLVAQGTGKGKGPEGRWIGLQRWAARGPDLWRIASPAARGGCDVRLTPGLASVLFLFFVSSACLSLASGGASANSFTGQGARALVSAGDCWEATWLPTVRSISMAL</sequence>
<keyword evidence="2" id="KW-1185">Reference proteome</keyword>
<name>A0A498IQP2_MALDO</name>
<gene>
    <name evidence="1" type="ORF">DVH24_005816</name>
</gene>
<dbReference type="EMBL" id="RDQH01000337">
    <property type="protein sequence ID" value="RXH83563.1"/>
    <property type="molecule type" value="Genomic_DNA"/>
</dbReference>
<evidence type="ECO:0000313" key="1">
    <source>
        <dbReference type="EMBL" id="RXH83563.1"/>
    </source>
</evidence>
<dbReference type="AlphaFoldDB" id="A0A498IQP2"/>
<proteinExistence type="predicted"/>
<comment type="caution">
    <text evidence="1">The sequence shown here is derived from an EMBL/GenBank/DDBJ whole genome shotgun (WGS) entry which is preliminary data.</text>
</comment>
<accession>A0A498IQP2</accession>
<evidence type="ECO:0000313" key="2">
    <source>
        <dbReference type="Proteomes" id="UP000290289"/>
    </source>
</evidence>
<dbReference type="Proteomes" id="UP000290289">
    <property type="component" value="Chromosome 11"/>
</dbReference>